<evidence type="ECO:0000313" key="8">
    <source>
        <dbReference type="EMBL" id="KAF5186382.1"/>
    </source>
</evidence>
<dbReference type="SUPFAM" id="SSF47699">
    <property type="entry name" value="Bifunctional inhibitor/lipid-transfer protein/seed storage 2S albumin"/>
    <property type="match status" value="1"/>
</dbReference>
<dbReference type="Proteomes" id="UP000554482">
    <property type="component" value="Unassembled WGS sequence"/>
</dbReference>
<keyword evidence="3" id="KW-1015">Disulfide bond</keyword>
<comment type="similarity">
    <text evidence="1">Belongs to the plant LTP family.</text>
</comment>
<reference evidence="8 9" key="1">
    <citation type="submission" date="2020-06" db="EMBL/GenBank/DDBJ databases">
        <title>Transcriptomic and genomic resources for Thalictrum thalictroides and T. hernandezii: Facilitating candidate gene discovery in an emerging model plant lineage.</title>
        <authorList>
            <person name="Arias T."/>
            <person name="Riano-Pachon D.M."/>
            <person name="Di Stilio V.S."/>
        </authorList>
    </citation>
    <scope>NUCLEOTIDE SEQUENCE [LARGE SCALE GENOMIC DNA]</scope>
    <source>
        <strain evidence="9">cv. WT478/WT964</strain>
        <tissue evidence="8">Leaves</tissue>
    </source>
</reference>
<dbReference type="Gene3D" id="1.10.110.10">
    <property type="entry name" value="Plant lipid-transfer and hydrophobic proteins"/>
    <property type="match status" value="1"/>
</dbReference>
<keyword evidence="2 6" id="KW-0732">Signal</keyword>
<evidence type="ECO:0000256" key="6">
    <source>
        <dbReference type="SAM" id="SignalP"/>
    </source>
</evidence>
<evidence type="ECO:0000256" key="2">
    <source>
        <dbReference type="ARBA" id="ARBA00022729"/>
    </source>
</evidence>
<evidence type="ECO:0000256" key="5">
    <source>
        <dbReference type="SAM" id="MobiDB-lite"/>
    </source>
</evidence>
<dbReference type="OrthoDB" id="659547at2759"/>
<evidence type="ECO:0000256" key="3">
    <source>
        <dbReference type="ARBA" id="ARBA00023157"/>
    </source>
</evidence>
<keyword evidence="4" id="KW-0325">Glycoprotein</keyword>
<feature type="domain" description="Bifunctional inhibitor/plant lipid transfer protein/seed storage helical" evidence="7">
    <location>
        <begin position="22"/>
        <end position="117"/>
    </location>
</feature>
<proteinExistence type="inferred from homology"/>
<feature type="signal peptide" evidence="6">
    <location>
        <begin position="1"/>
        <end position="26"/>
    </location>
</feature>
<keyword evidence="9" id="KW-1185">Reference proteome</keyword>
<dbReference type="EMBL" id="JABWDY010029380">
    <property type="protein sequence ID" value="KAF5186382.1"/>
    <property type="molecule type" value="Genomic_DNA"/>
</dbReference>
<dbReference type="Pfam" id="PF14368">
    <property type="entry name" value="LTP_2"/>
    <property type="match status" value="1"/>
</dbReference>
<evidence type="ECO:0000256" key="4">
    <source>
        <dbReference type="ARBA" id="ARBA00023180"/>
    </source>
</evidence>
<protein>
    <submittedName>
        <fullName evidence="8">Bifunctional inhibitor/lipid-transfer protein/seed storage 2S albumin superfamily protein</fullName>
    </submittedName>
</protein>
<name>A0A7J6VPU2_THATH</name>
<evidence type="ECO:0000256" key="1">
    <source>
        <dbReference type="ARBA" id="ARBA00009748"/>
    </source>
</evidence>
<comment type="caution">
    <text evidence="8">The sequence shown here is derived from an EMBL/GenBank/DDBJ whole genome shotgun (WGS) entry which is preliminary data.</text>
</comment>
<dbReference type="InterPro" id="IPR036312">
    <property type="entry name" value="Bifun_inhib/LTP/seed_sf"/>
</dbReference>
<sequence length="214" mass="22204">MKLSSTFVLVLVAFTVVAQLSHVARSEPPTELDCSDVVYNDLSGCLSFISDGLDIAKPDDGCCDGLKIAMEGDYDYAAECACELFHNSGKFGVVLNATKAKTLSSVCGNLNLPIDSCFHTPKLLLAPHYNHESPSPSPTLGRSMHRGFAPSPSPAPTPTSSDSDDGTFPINPTHGEIGHAPAPAPKKSGASSSVNSVSIAALVATLAAAISLVY</sequence>
<dbReference type="InterPro" id="IPR043325">
    <property type="entry name" value="LTSS"/>
</dbReference>
<organism evidence="8 9">
    <name type="scientific">Thalictrum thalictroides</name>
    <name type="common">Rue-anemone</name>
    <name type="synonym">Anemone thalictroides</name>
    <dbReference type="NCBI Taxonomy" id="46969"/>
    <lineage>
        <taxon>Eukaryota</taxon>
        <taxon>Viridiplantae</taxon>
        <taxon>Streptophyta</taxon>
        <taxon>Embryophyta</taxon>
        <taxon>Tracheophyta</taxon>
        <taxon>Spermatophyta</taxon>
        <taxon>Magnoliopsida</taxon>
        <taxon>Ranunculales</taxon>
        <taxon>Ranunculaceae</taxon>
        <taxon>Thalictroideae</taxon>
        <taxon>Thalictrum</taxon>
    </lineage>
</organism>
<feature type="chain" id="PRO_5029576371" evidence="6">
    <location>
        <begin position="27"/>
        <end position="214"/>
    </location>
</feature>
<evidence type="ECO:0000259" key="7">
    <source>
        <dbReference type="Pfam" id="PF14368"/>
    </source>
</evidence>
<accession>A0A7J6VPU2</accession>
<evidence type="ECO:0000313" key="9">
    <source>
        <dbReference type="Proteomes" id="UP000554482"/>
    </source>
</evidence>
<dbReference type="InterPro" id="IPR016140">
    <property type="entry name" value="Bifunc_inhib/LTP/seed_store"/>
</dbReference>
<dbReference type="AlphaFoldDB" id="A0A7J6VPU2"/>
<gene>
    <name evidence="8" type="ORF">FRX31_024028</name>
</gene>
<dbReference type="PANTHER" id="PTHR33044">
    <property type="entry name" value="BIFUNCTIONAL INHIBITOR/LIPID-TRANSFER PROTEIN/SEED STORAGE 2S ALBUMIN SUPERFAMILY PROTEIN-RELATED"/>
    <property type="match status" value="1"/>
</dbReference>
<dbReference type="CDD" id="cd00010">
    <property type="entry name" value="AAI_LTSS"/>
    <property type="match status" value="1"/>
</dbReference>
<feature type="region of interest" description="Disordered" evidence="5">
    <location>
        <begin position="129"/>
        <end position="191"/>
    </location>
</feature>